<feature type="compositionally biased region" description="Basic residues" evidence="1">
    <location>
        <begin position="33"/>
        <end position="42"/>
    </location>
</feature>
<feature type="region of interest" description="Disordered" evidence="1">
    <location>
        <begin position="1"/>
        <end position="394"/>
    </location>
</feature>
<organism evidence="2">
    <name type="scientific">uncultured Frankineae bacterium</name>
    <dbReference type="NCBI Taxonomy" id="437475"/>
    <lineage>
        <taxon>Bacteria</taxon>
        <taxon>Bacillati</taxon>
        <taxon>Actinomycetota</taxon>
        <taxon>Actinomycetes</taxon>
        <taxon>Frankiales</taxon>
        <taxon>environmental samples</taxon>
    </lineage>
</organism>
<dbReference type="EC" id="2.2.1.2" evidence="2"/>
<keyword evidence="2" id="KW-0808">Transferase</keyword>
<feature type="compositionally biased region" description="Basic residues" evidence="1">
    <location>
        <begin position="72"/>
        <end position="82"/>
    </location>
</feature>
<evidence type="ECO:0000256" key="1">
    <source>
        <dbReference type="SAM" id="MobiDB-lite"/>
    </source>
</evidence>
<dbReference type="EMBL" id="CADCUE010000170">
    <property type="protein sequence ID" value="CAA9342372.1"/>
    <property type="molecule type" value="Genomic_DNA"/>
</dbReference>
<name>A0A6J4LVD6_9ACTN</name>
<sequence length="394" mass="44050">DDDPADQCPVRPQRRRSRRLARRPVPLAAVHRQPGRAHHHVERRGGDHQPVDLPEGPVRRGGLRRPGAGPRPARHRHRRGRPCAHDLRRALGVRRPARGLRPDRRRRRPGVDRGRPPHRPRHRAHRGRGQGAVVAGGPAQPLHQDPRHEGRSAGHHSGAGGGDQRQRHADLLPRALRRRHGRVPGRARAGEGQRPRPVPHGLGRVLLRQPRRLRDRQAAARRLAAARSGRHRQRAPGLLPLREGGLRRPLEGPRGRGSQAAAPAVGVDRRQGPGVRRHPVRRRAGGAGDGQHHARVDARGGRRPRRRARGHGHRRLRRRPAGPRRAGPGRHLVRRRRRDARARGGRQVRGVVELPDRVGHRAAREGGRRHHPGRCCQAGRRRSGSGLAGEHRLM</sequence>
<feature type="non-terminal residue" evidence="2">
    <location>
        <position position="394"/>
    </location>
</feature>
<feature type="compositionally biased region" description="Basic residues" evidence="1">
    <location>
        <begin position="275"/>
        <end position="284"/>
    </location>
</feature>
<evidence type="ECO:0000313" key="2">
    <source>
        <dbReference type="EMBL" id="CAA9342372.1"/>
    </source>
</evidence>
<feature type="compositionally biased region" description="Low complexity" evidence="1">
    <location>
        <begin position="131"/>
        <end position="142"/>
    </location>
</feature>
<feature type="compositionally biased region" description="Basic residues" evidence="1">
    <location>
        <begin position="91"/>
        <end position="108"/>
    </location>
</feature>
<feature type="compositionally biased region" description="Basic residues" evidence="1">
    <location>
        <begin position="12"/>
        <end position="22"/>
    </location>
</feature>
<dbReference type="AlphaFoldDB" id="A0A6J4LVD6"/>
<feature type="compositionally biased region" description="Basic and acidic residues" evidence="1">
    <location>
        <begin position="354"/>
        <end position="366"/>
    </location>
</feature>
<feature type="compositionally biased region" description="Basic and acidic residues" evidence="1">
    <location>
        <begin position="290"/>
        <end position="300"/>
    </location>
</feature>
<gene>
    <name evidence="2" type="ORF">AVDCRST_MAG16-1943</name>
</gene>
<dbReference type="GO" id="GO:0004801">
    <property type="term" value="F:transaldolase activity"/>
    <property type="evidence" value="ECO:0007669"/>
    <property type="project" value="UniProtKB-EC"/>
</dbReference>
<accession>A0A6J4LVD6</accession>
<feature type="compositionally biased region" description="Basic residues" evidence="1">
    <location>
        <begin position="301"/>
        <end position="346"/>
    </location>
</feature>
<reference evidence="2" key="1">
    <citation type="submission" date="2020-02" db="EMBL/GenBank/DDBJ databases">
        <authorList>
            <person name="Meier V. D."/>
        </authorList>
    </citation>
    <scope>NUCLEOTIDE SEQUENCE</scope>
    <source>
        <strain evidence="2">AVDCRST_MAG16</strain>
    </source>
</reference>
<feature type="compositionally biased region" description="Basic and acidic residues" evidence="1">
    <location>
        <begin position="244"/>
        <end position="254"/>
    </location>
</feature>
<feature type="compositionally biased region" description="Basic residues" evidence="1">
    <location>
        <begin position="367"/>
        <end position="383"/>
    </location>
</feature>
<feature type="non-terminal residue" evidence="2">
    <location>
        <position position="1"/>
    </location>
</feature>
<feature type="compositionally biased region" description="Basic residues" evidence="1">
    <location>
        <begin position="175"/>
        <end position="185"/>
    </location>
</feature>
<proteinExistence type="predicted"/>
<feature type="compositionally biased region" description="Basic residues" evidence="1">
    <location>
        <begin position="116"/>
        <end position="128"/>
    </location>
</feature>
<protein>
    <submittedName>
        <fullName evidence="2">Transaldolase</fullName>
        <ecNumber evidence="2">2.2.1.2</ecNumber>
    </submittedName>
</protein>